<protein>
    <submittedName>
        <fullName evidence="1">Uncharacterized protein</fullName>
    </submittedName>
</protein>
<comment type="caution">
    <text evidence="1">The sequence shown here is derived from an EMBL/GenBank/DDBJ whole genome shotgun (WGS) entry which is preliminary data.</text>
</comment>
<name>C0EDQ1_9FIRM</name>
<proteinExistence type="predicted"/>
<sequence length="54" mass="6228">MDSGKIGRFSTRWFFTNIAYFLTINETAPAFLPELFLLSTTISDWGKLIRRGKV</sequence>
<evidence type="ECO:0000313" key="1">
    <source>
        <dbReference type="EMBL" id="EEG30398.1"/>
    </source>
</evidence>
<dbReference type="EMBL" id="ACEC01000065">
    <property type="protein sequence ID" value="EEG30398.1"/>
    <property type="molecule type" value="Genomic_DNA"/>
</dbReference>
<dbReference type="Proteomes" id="UP000003340">
    <property type="component" value="Unassembled WGS sequence"/>
</dbReference>
<reference evidence="1 2" key="1">
    <citation type="submission" date="2009-01" db="EMBL/GenBank/DDBJ databases">
        <authorList>
            <person name="Fulton L."/>
            <person name="Clifton S."/>
            <person name="Fulton B."/>
            <person name="Xu J."/>
            <person name="Minx P."/>
            <person name="Pepin K.H."/>
            <person name="Johnson M."/>
            <person name="Bhonagiri V."/>
            <person name="Nash W.E."/>
            <person name="Mardis E.R."/>
            <person name="Wilson R.K."/>
        </authorList>
    </citation>
    <scope>NUCLEOTIDE SEQUENCE [LARGE SCALE GENOMIC DNA]</scope>
    <source>
        <strain evidence="1 2">DSM 5476</strain>
    </source>
</reference>
<reference evidence="1 2" key="2">
    <citation type="submission" date="2009-02" db="EMBL/GenBank/DDBJ databases">
        <title>Draft genome sequence of Clostridium methylpentosum (DSM 5476).</title>
        <authorList>
            <person name="Sudarsanam P."/>
            <person name="Ley R."/>
            <person name="Guruge J."/>
            <person name="Turnbaugh P.J."/>
            <person name="Mahowald M."/>
            <person name="Liep D."/>
            <person name="Gordon J."/>
        </authorList>
    </citation>
    <scope>NUCLEOTIDE SEQUENCE [LARGE SCALE GENOMIC DNA]</scope>
    <source>
        <strain evidence="1 2">DSM 5476</strain>
    </source>
</reference>
<keyword evidence="2" id="KW-1185">Reference proteome</keyword>
<dbReference type="HOGENOM" id="CLU_3042062_0_0_9"/>
<accession>C0EDQ1</accession>
<evidence type="ECO:0000313" key="2">
    <source>
        <dbReference type="Proteomes" id="UP000003340"/>
    </source>
</evidence>
<dbReference type="AlphaFoldDB" id="C0EDQ1"/>
<gene>
    <name evidence="1" type="ORF">CLOSTMETH_01979</name>
</gene>
<organism evidence="1 2">
    <name type="scientific">[Clostridium] methylpentosum DSM 5476</name>
    <dbReference type="NCBI Taxonomy" id="537013"/>
    <lineage>
        <taxon>Bacteria</taxon>
        <taxon>Bacillati</taxon>
        <taxon>Bacillota</taxon>
        <taxon>Clostridia</taxon>
        <taxon>Eubacteriales</taxon>
        <taxon>Oscillospiraceae</taxon>
        <taxon>Oscillospiraceae incertae sedis</taxon>
    </lineage>
</organism>